<dbReference type="Proteomes" id="UP000241890">
    <property type="component" value="Unassembled WGS sequence"/>
</dbReference>
<dbReference type="GO" id="GO:0003676">
    <property type="term" value="F:nucleic acid binding"/>
    <property type="evidence" value="ECO:0007669"/>
    <property type="project" value="InterPro"/>
</dbReference>
<dbReference type="AlphaFoldDB" id="A0A2R5GSH5"/>
<evidence type="ECO:0000313" key="2">
    <source>
        <dbReference type="Proteomes" id="UP000241890"/>
    </source>
</evidence>
<feature type="non-terminal residue" evidence="1">
    <location>
        <position position="1"/>
    </location>
</feature>
<accession>A0A2R5GSH5</accession>
<dbReference type="EMBL" id="BEYU01000162">
    <property type="protein sequence ID" value="GBG33545.1"/>
    <property type="molecule type" value="Genomic_DNA"/>
</dbReference>
<sequence length="595" mass="66001">ILNGPVDVDGAVAQVTFEQVQEATHAAVESLESWETRHDTSAAHRHTEAAIDALDESTKRLGIQSTYFMTLRHPERTHELAKELETVQQAFKAELNALTSVDPMADAPLKDVQRALASIISFYTRSVTNEISRLQTCVNELTTLLSLHVPGLTAPSTSRVRMSKVRSSTPRLVSLLTLDAAIRSGEVRDLSSVLAHETQSVHVRRMAMEAVVVRRFIDEFGFCEGRDLLNGPEKSHADLAIVLADGHYVRVQLKYTRAVRLVQSPNTSRYPGCLMLYALVDSLSVKFSVGIAGESMDKAKRVWSRSMLDREVMRLVLAKQVEVVTDVTDCFQVKTRRDYVGHLGEVCAKRFLQMAGLRVESPFVNQLPYDLVVNGDITVQVKTSTFRPASPHSTAMQTKQYAAEVRPHIFIFCLLVNDQPRSLYVLPGELVGESFGVHLPLAGVPSHLLATKGRFLIEVHDADAFDANHLRALVLGLPLPEHVETRVKLLRVPSLGPRACEWPRWWSLARRAACKVIVENLQAWGCECLWSGTEDLEIVLSDGETRVVGVAVRNGPTCSNRAAFIEVDWDYSTRRPRAAALVLDDGSSSVALPFK</sequence>
<dbReference type="InParanoid" id="A0A2R5GSH5"/>
<name>A0A2R5GSH5_9STRA</name>
<reference evidence="1 2" key="1">
    <citation type="submission" date="2017-12" db="EMBL/GenBank/DDBJ databases">
        <title>Sequencing, de novo assembly and annotation of complete genome of a new Thraustochytrid species, strain FCC1311.</title>
        <authorList>
            <person name="Sedici K."/>
            <person name="Godart F."/>
            <person name="Aiese Cigliano R."/>
            <person name="Sanseverino W."/>
            <person name="Barakat M."/>
            <person name="Ortet P."/>
            <person name="Marechal E."/>
            <person name="Cagnac O."/>
            <person name="Amato A."/>
        </authorList>
    </citation>
    <scope>NUCLEOTIDE SEQUENCE [LARGE SCALE GENOMIC DNA]</scope>
</reference>
<keyword evidence="2" id="KW-1185">Reference proteome</keyword>
<organism evidence="1 2">
    <name type="scientific">Hondaea fermentalgiana</name>
    <dbReference type="NCBI Taxonomy" id="2315210"/>
    <lineage>
        <taxon>Eukaryota</taxon>
        <taxon>Sar</taxon>
        <taxon>Stramenopiles</taxon>
        <taxon>Bigyra</taxon>
        <taxon>Labyrinthulomycetes</taxon>
        <taxon>Thraustochytrida</taxon>
        <taxon>Thraustochytriidae</taxon>
        <taxon>Hondaea</taxon>
    </lineage>
</organism>
<protein>
    <submittedName>
        <fullName evidence="1">Uncharacterized protein</fullName>
    </submittedName>
</protein>
<comment type="caution">
    <text evidence="1">The sequence shown here is derived from an EMBL/GenBank/DDBJ whole genome shotgun (WGS) entry which is preliminary data.</text>
</comment>
<proteinExistence type="predicted"/>
<dbReference type="InterPro" id="IPR011856">
    <property type="entry name" value="tRNA_endonuc-like_dom_sf"/>
</dbReference>
<gene>
    <name evidence="1" type="ORF">FCC1311_097682</name>
</gene>
<dbReference type="Gene3D" id="3.40.1350.10">
    <property type="match status" value="1"/>
</dbReference>
<evidence type="ECO:0000313" key="1">
    <source>
        <dbReference type="EMBL" id="GBG33545.1"/>
    </source>
</evidence>